<evidence type="ECO:0000256" key="1">
    <source>
        <dbReference type="SAM" id="SignalP"/>
    </source>
</evidence>
<dbReference type="InterPro" id="IPR036514">
    <property type="entry name" value="SGNH_hydro_sf"/>
</dbReference>
<comment type="caution">
    <text evidence="3">The sequence shown here is derived from an EMBL/GenBank/DDBJ whole genome shotgun (WGS) entry which is preliminary data.</text>
</comment>
<feature type="domain" description="Copper amine oxidase-like N-terminal" evidence="2">
    <location>
        <begin position="329"/>
        <end position="438"/>
    </location>
</feature>
<feature type="chain" id="PRO_5015342675" evidence="1">
    <location>
        <begin position="31"/>
        <end position="443"/>
    </location>
</feature>
<dbReference type="InterPro" id="IPR001087">
    <property type="entry name" value="GDSL"/>
</dbReference>
<proteinExistence type="predicted"/>
<dbReference type="AlphaFoldDB" id="A0A2R5F2A3"/>
<dbReference type="SUPFAM" id="SSF55383">
    <property type="entry name" value="Copper amine oxidase, domain N"/>
    <property type="match status" value="1"/>
</dbReference>
<dbReference type="Pfam" id="PF07833">
    <property type="entry name" value="Cu_amine_oxidN1"/>
    <property type="match status" value="1"/>
</dbReference>
<name>A0A2R5F2A3_9BACL</name>
<dbReference type="PANTHER" id="PTHR30383:SF5">
    <property type="entry name" value="SGNH HYDROLASE-TYPE ESTERASE DOMAIN-CONTAINING PROTEIN"/>
    <property type="match status" value="1"/>
</dbReference>
<dbReference type="Pfam" id="PF00657">
    <property type="entry name" value="Lipase_GDSL"/>
    <property type="match status" value="1"/>
</dbReference>
<feature type="signal peptide" evidence="1">
    <location>
        <begin position="1"/>
        <end position="30"/>
    </location>
</feature>
<evidence type="ECO:0000313" key="4">
    <source>
        <dbReference type="Proteomes" id="UP000245202"/>
    </source>
</evidence>
<dbReference type="InterPro" id="IPR051532">
    <property type="entry name" value="Ester_Hydrolysis_Enzymes"/>
</dbReference>
<accession>A0A2R5F2A3</accession>
<dbReference type="PANTHER" id="PTHR30383">
    <property type="entry name" value="THIOESTERASE 1/PROTEASE 1/LYSOPHOSPHOLIPASE L1"/>
    <property type="match status" value="1"/>
</dbReference>
<dbReference type="Gene3D" id="3.40.50.1110">
    <property type="entry name" value="SGNH hydrolase"/>
    <property type="match status" value="1"/>
</dbReference>
<keyword evidence="4" id="KW-1185">Reference proteome</keyword>
<sequence length="443" mass="46892">MYSKFRNMLKMTALGAASAALLVQAGSAFAAPASAGSAASYDIVVLGDSIAAGYQAGFTEQSVPYGFAEHVFEQALFQGLRAEYVNYGVLGLRTEGLANWLEAAIAGEKVTEADVQAGLSDKDPRAKQMLAEMTDTLAGDIRDAETVLISIGGNDFLGFVNELGLTTNVDALSAGDKTALQDKLDALINNYTTQLDDILGMIGELQPKAEVVIANQYLPLPVLKLPNGETTYPKVAKSAALFLKDGQSNLNARLGEVVKAHGNKGLSIKISDAAAVIEKSILTLTSISDGDIHPKAAGYAALGKAYSEQLWGEYKTVLPRAAGVPISVVVNGEEIVSKYAPVIQKGRTYLAVRDITDAMGAELKWDAATATATVSLDGRTVDITVGAATIRVNGETVPLNAEPAYLQQFPGEKKTYLPLAALSEGLGFQVEYRHEQKIAFINK</sequence>
<dbReference type="GO" id="GO:0004622">
    <property type="term" value="F:phosphatidylcholine lysophospholipase activity"/>
    <property type="evidence" value="ECO:0007669"/>
    <property type="project" value="TreeGrafter"/>
</dbReference>
<evidence type="ECO:0000259" key="2">
    <source>
        <dbReference type="Pfam" id="PF07833"/>
    </source>
</evidence>
<dbReference type="EMBL" id="BDQX01000281">
    <property type="protein sequence ID" value="GBG09904.1"/>
    <property type="molecule type" value="Genomic_DNA"/>
</dbReference>
<dbReference type="SUPFAM" id="SSF52266">
    <property type="entry name" value="SGNH hydrolase"/>
    <property type="match status" value="1"/>
</dbReference>
<protein>
    <submittedName>
        <fullName evidence="3">Copper amine oxidase domain-containing protein</fullName>
    </submittedName>
</protein>
<reference evidence="3 4" key="1">
    <citation type="submission" date="2017-08" db="EMBL/GenBank/DDBJ databases">
        <title>Substantial Increase in Enzyme Production by Combined Drug-Resistance Mutations in Paenibacillus agaridevorans.</title>
        <authorList>
            <person name="Tanaka Y."/>
            <person name="Funane K."/>
            <person name="Hosaka T."/>
            <person name="Shiwa Y."/>
            <person name="Fujita N."/>
            <person name="Miyazaki T."/>
            <person name="Yoshikawa H."/>
            <person name="Murakami K."/>
            <person name="Kasahara K."/>
            <person name="Inaoka T."/>
            <person name="Hiraga Y."/>
            <person name="Ochi K."/>
        </authorList>
    </citation>
    <scope>NUCLEOTIDE SEQUENCE [LARGE SCALE GENOMIC DNA]</scope>
    <source>
        <strain evidence="3 4">T-3040</strain>
    </source>
</reference>
<organism evidence="3 4">
    <name type="scientific">Paenibacillus agaridevorans</name>
    <dbReference type="NCBI Taxonomy" id="171404"/>
    <lineage>
        <taxon>Bacteria</taxon>
        <taxon>Bacillati</taxon>
        <taxon>Bacillota</taxon>
        <taxon>Bacilli</taxon>
        <taxon>Bacillales</taxon>
        <taxon>Paenibacillaceae</taxon>
        <taxon>Paenibacillus</taxon>
    </lineage>
</organism>
<dbReference type="RefSeq" id="WP_146200521.1">
    <property type="nucleotide sequence ID" value="NZ_BDQX01000281.1"/>
</dbReference>
<gene>
    <name evidence="3" type="ORF">PAT3040_04581</name>
</gene>
<dbReference type="Proteomes" id="UP000245202">
    <property type="component" value="Unassembled WGS sequence"/>
</dbReference>
<dbReference type="InterPro" id="IPR036582">
    <property type="entry name" value="Mao_N_sf"/>
</dbReference>
<dbReference type="Gene3D" id="3.30.457.10">
    <property type="entry name" value="Copper amine oxidase-like, N-terminal domain"/>
    <property type="match status" value="1"/>
</dbReference>
<keyword evidence="1" id="KW-0732">Signal</keyword>
<dbReference type="InterPro" id="IPR012854">
    <property type="entry name" value="Cu_amine_oxidase-like_N"/>
</dbReference>
<dbReference type="CDD" id="cd00229">
    <property type="entry name" value="SGNH_hydrolase"/>
    <property type="match status" value="1"/>
</dbReference>
<evidence type="ECO:0000313" key="3">
    <source>
        <dbReference type="EMBL" id="GBG09904.1"/>
    </source>
</evidence>